<dbReference type="EMBL" id="FWXZ01000006">
    <property type="protein sequence ID" value="SMC80750.1"/>
    <property type="molecule type" value="Genomic_DNA"/>
</dbReference>
<reference evidence="1" key="1">
    <citation type="submission" date="2017-04" db="EMBL/GenBank/DDBJ databases">
        <authorList>
            <person name="Varghese N."/>
            <person name="Submissions S."/>
        </authorList>
    </citation>
    <scope>NUCLEOTIDE SEQUENCE</scope>
    <source>
        <strain evidence="1">WTE2008</strain>
    </source>
</reference>
<evidence type="ECO:0000313" key="2">
    <source>
        <dbReference type="Proteomes" id="UP000192328"/>
    </source>
</evidence>
<name>A0AC61PP26_9FIRM</name>
<organism evidence="1 2">
    <name type="scientific">Aristaeella lactis</name>
    <dbReference type="NCBI Taxonomy" id="3046383"/>
    <lineage>
        <taxon>Bacteria</taxon>
        <taxon>Bacillati</taxon>
        <taxon>Bacillota</taxon>
        <taxon>Clostridia</taxon>
        <taxon>Eubacteriales</taxon>
        <taxon>Aristaeellaceae</taxon>
        <taxon>Aristaeella</taxon>
    </lineage>
</organism>
<comment type="caution">
    <text evidence="1">The sequence shown here is derived from an EMBL/GenBank/DDBJ whole genome shotgun (WGS) entry which is preliminary data.</text>
</comment>
<gene>
    <name evidence="1" type="ORF">SAMN06297397_2616</name>
</gene>
<evidence type="ECO:0000313" key="1">
    <source>
        <dbReference type="EMBL" id="SMC80750.1"/>
    </source>
</evidence>
<proteinExistence type="predicted"/>
<keyword evidence="2" id="KW-1185">Reference proteome</keyword>
<protein>
    <submittedName>
        <fullName evidence="1">Transcriptional regulator, contains XRE-family HTH domain</fullName>
    </submittedName>
</protein>
<dbReference type="Proteomes" id="UP000192328">
    <property type="component" value="Unassembled WGS sequence"/>
</dbReference>
<sequence length="358" mass="40695">MNITIGENIRKLRKLRGVTQEALADRLNVTPQAISRWESEAGFPAIEYLPDLAGFFGISVDELLGVKLSEREARREEIYNAVSRIEDRGYVPDDVGFLRDAHAEFPGDQTIRFALANALASGSGDRQPEKAGVQEAEKILWDLVRQADHDDFRFSCIKRLAVMYKDYWHDEHGYEEIVSMLPEISSCREFFLSDYFGGANQTEVVQQDVLRKLSQWFSCVLRDYVCFGLPNEPETWNSKLDWLDWVISFCEQCMRLVSGKDAGMLEGNIAVLHRYKATYYVALGEADEALSALEAMCDHAGKVPGEPAPGVRKPLVPDNESHNLAWYCLSCMNQDRYDPIHNTPRFRAVVERLTALSR</sequence>
<accession>A0AC61PP26</accession>